<dbReference type="SUPFAM" id="SSF56672">
    <property type="entry name" value="DNA/RNA polymerases"/>
    <property type="match status" value="1"/>
</dbReference>
<dbReference type="Pfam" id="PF07727">
    <property type="entry name" value="RVT_2"/>
    <property type="match status" value="1"/>
</dbReference>
<comment type="caution">
    <text evidence="2">The sequence shown here is derived from an EMBL/GenBank/DDBJ whole genome shotgun (WGS) entry which is preliminary data.</text>
</comment>
<evidence type="ECO:0000313" key="3">
    <source>
        <dbReference type="Proteomes" id="UP000701853"/>
    </source>
</evidence>
<sequence>MTKEFEMTDIGEMSYFLGVEVKQMKYGTFVSQKKCAEQILRKFNMKDCKPVAMPAELGMKLSVDSSREPVNSTLFKSIIGILRHLTIMRPDIIYAVGIVNRYMEKPKQDHLIAAKRILRYIKGTMDQGLFYTHSQSSKLVGYSDSDYGGDLDDRKSTSGYFFHIGFAAFSWSSKKQQTVALSTCEAEDMAVATCTCQAIWLKNILGELSIIKGPITIYVDNKSTISLAKNPVSHCRSKHIDTKYHFIQEQVKNKNVELVYCRTEDELADIFTKPLKADIFDKLKEKPGMKSSV</sequence>
<evidence type="ECO:0000313" key="2">
    <source>
        <dbReference type="EMBL" id="KAG8488055.1"/>
    </source>
</evidence>
<dbReference type="CDD" id="cd09272">
    <property type="entry name" value="RNase_HI_RT_Ty1"/>
    <property type="match status" value="1"/>
</dbReference>
<dbReference type="Proteomes" id="UP000701853">
    <property type="component" value="Chromosome 7"/>
</dbReference>
<dbReference type="EMBL" id="JAHUZN010000007">
    <property type="protein sequence ID" value="KAG8488055.1"/>
    <property type="molecule type" value="Genomic_DNA"/>
</dbReference>
<dbReference type="PANTHER" id="PTHR11439">
    <property type="entry name" value="GAG-POL-RELATED RETROTRANSPOSON"/>
    <property type="match status" value="1"/>
</dbReference>
<evidence type="ECO:0000259" key="1">
    <source>
        <dbReference type="Pfam" id="PF07727"/>
    </source>
</evidence>
<feature type="domain" description="Reverse transcriptase Ty1/copia-type" evidence="1">
    <location>
        <begin position="1"/>
        <end position="55"/>
    </location>
</feature>
<proteinExistence type="predicted"/>
<gene>
    <name evidence="2" type="ORF">CXB51_018006</name>
</gene>
<dbReference type="InterPro" id="IPR013103">
    <property type="entry name" value="RVT_2"/>
</dbReference>
<accession>A0A8J5YW33</accession>
<keyword evidence="3" id="KW-1185">Reference proteome</keyword>
<dbReference type="InterPro" id="IPR043502">
    <property type="entry name" value="DNA/RNA_pol_sf"/>
</dbReference>
<dbReference type="AlphaFoldDB" id="A0A8J5YW33"/>
<dbReference type="PANTHER" id="PTHR11439:SF515">
    <property type="entry name" value="GAG-POL POLYPROTEIN"/>
    <property type="match status" value="1"/>
</dbReference>
<name>A0A8J5YW33_9ROSI</name>
<reference evidence="2 3" key="1">
    <citation type="journal article" date="2021" name="bioRxiv">
        <title>The Gossypium anomalum genome as a resource for cotton improvement and evolutionary analysis of hybrid incompatibility.</title>
        <authorList>
            <person name="Grover C.E."/>
            <person name="Yuan D."/>
            <person name="Arick M.A."/>
            <person name="Miller E.R."/>
            <person name="Hu G."/>
            <person name="Peterson D.G."/>
            <person name="Wendel J.F."/>
            <person name="Udall J.A."/>
        </authorList>
    </citation>
    <scope>NUCLEOTIDE SEQUENCE [LARGE SCALE GENOMIC DNA]</scope>
    <source>
        <strain evidence="2">JFW-Udall</strain>
        <tissue evidence="2">Leaf</tissue>
    </source>
</reference>
<dbReference type="OrthoDB" id="993979at2759"/>
<organism evidence="2 3">
    <name type="scientific">Gossypium anomalum</name>
    <dbReference type="NCBI Taxonomy" id="47600"/>
    <lineage>
        <taxon>Eukaryota</taxon>
        <taxon>Viridiplantae</taxon>
        <taxon>Streptophyta</taxon>
        <taxon>Embryophyta</taxon>
        <taxon>Tracheophyta</taxon>
        <taxon>Spermatophyta</taxon>
        <taxon>Magnoliopsida</taxon>
        <taxon>eudicotyledons</taxon>
        <taxon>Gunneridae</taxon>
        <taxon>Pentapetalae</taxon>
        <taxon>rosids</taxon>
        <taxon>malvids</taxon>
        <taxon>Malvales</taxon>
        <taxon>Malvaceae</taxon>
        <taxon>Malvoideae</taxon>
        <taxon>Gossypium</taxon>
    </lineage>
</organism>
<protein>
    <recommendedName>
        <fullName evidence="1">Reverse transcriptase Ty1/copia-type domain-containing protein</fullName>
    </recommendedName>
</protein>